<dbReference type="PROSITE" id="PS51318">
    <property type="entry name" value="TAT"/>
    <property type="match status" value="1"/>
</dbReference>
<name>A0A938B0V5_UNCTE</name>
<gene>
    <name evidence="3" type="ORF">FJZ47_00400</name>
</gene>
<dbReference type="Gene3D" id="3.60.21.70">
    <property type="entry name" value="PhoD-like phosphatase"/>
    <property type="match status" value="1"/>
</dbReference>
<dbReference type="CDD" id="cd07389">
    <property type="entry name" value="MPP_PhoD"/>
    <property type="match status" value="1"/>
</dbReference>
<evidence type="ECO:0000259" key="2">
    <source>
        <dbReference type="Pfam" id="PF16655"/>
    </source>
</evidence>
<evidence type="ECO:0000313" key="3">
    <source>
        <dbReference type="EMBL" id="MBM3222254.1"/>
    </source>
</evidence>
<accession>A0A938B0V5</accession>
<evidence type="ECO:0000259" key="1">
    <source>
        <dbReference type="Pfam" id="PF09423"/>
    </source>
</evidence>
<dbReference type="Pfam" id="PF16655">
    <property type="entry name" value="PhoD_N"/>
    <property type="match status" value="1"/>
</dbReference>
<feature type="domain" description="Phospholipase D N-terminal" evidence="2">
    <location>
        <begin position="57"/>
        <end position="153"/>
    </location>
</feature>
<dbReference type="PANTHER" id="PTHR43606">
    <property type="entry name" value="PHOSPHATASE, PUTATIVE (AFU_ORTHOLOGUE AFUA_6G08710)-RELATED"/>
    <property type="match status" value="1"/>
</dbReference>
<sequence>MPVPNASLILHTASQPPLTRRHLLRGAVALAAASLATPMRPRGVQAQARFTGYPFTLGVASGCPLPDSVVLWTRLAPEPLAGGGIEPGRALEVRWEVAADEHFTTLVQQGKVWAAHELGHSVHVEVQGLEPARWYWYRFLVGEEVSPVGRTRTAPAVGTMPERLRWALASCQHYEQGYFSAYRHMAEDDIELVLFVGDYIYESAGREQLVRRHAGPEPYTLVEYRNRYAQYHTDPDLQRMHALAPWLVTWDDHEVDNDYANDQSEHLDPQFLSRRAAAYQAYYEHMPLRPSARPRGPHLRLYERYTFGNLLQVYLLDARQYRSPQACPRPGIGGSTTVQATQCPDLRDPARTLLGSEQEAWLLAGLRASHTRWNVLAQQTLMAQVDQHPGPGQSFWTDGWDGYPVARNRLLTAIADIRPANPLVLGGDVHSYWVCDLKPDFDNPQSPVVATEVCGTSITSQGLPQERLDAWRAENPHVKFARSDTRGYVQLDITPERCLAHLRGLDSVKKRSSTVTTLASYMIDNGRPGATLA</sequence>
<dbReference type="InterPro" id="IPR052900">
    <property type="entry name" value="Phospholipid_Metab_Enz"/>
</dbReference>
<dbReference type="Pfam" id="PF09423">
    <property type="entry name" value="PhoD"/>
    <property type="match status" value="1"/>
</dbReference>
<dbReference type="EMBL" id="VGLS01000005">
    <property type="protein sequence ID" value="MBM3222254.1"/>
    <property type="molecule type" value="Genomic_DNA"/>
</dbReference>
<proteinExistence type="predicted"/>
<dbReference type="PANTHER" id="PTHR43606:SF2">
    <property type="entry name" value="ALKALINE PHOSPHATASE FAMILY PROTEIN (AFU_ORTHOLOGUE AFUA_5G03860)"/>
    <property type="match status" value="1"/>
</dbReference>
<dbReference type="InterPro" id="IPR029052">
    <property type="entry name" value="Metallo-depent_PP-like"/>
</dbReference>
<dbReference type="InterPro" id="IPR006311">
    <property type="entry name" value="TAT_signal"/>
</dbReference>
<dbReference type="InterPro" id="IPR032093">
    <property type="entry name" value="PhoD_N"/>
</dbReference>
<dbReference type="InterPro" id="IPR038607">
    <property type="entry name" value="PhoD-like_sf"/>
</dbReference>
<dbReference type="InterPro" id="IPR018946">
    <property type="entry name" value="PhoD-like_MPP"/>
</dbReference>
<protein>
    <submittedName>
        <fullName evidence="3">Alkaline phosphatase</fullName>
    </submittedName>
</protein>
<organism evidence="3 4">
    <name type="scientific">Tectimicrobiota bacterium</name>
    <dbReference type="NCBI Taxonomy" id="2528274"/>
    <lineage>
        <taxon>Bacteria</taxon>
        <taxon>Pseudomonadati</taxon>
        <taxon>Nitrospinota/Tectimicrobiota group</taxon>
        <taxon>Candidatus Tectimicrobiota</taxon>
    </lineage>
</organism>
<comment type="caution">
    <text evidence="3">The sequence shown here is derived from an EMBL/GenBank/DDBJ whole genome shotgun (WGS) entry which is preliminary data.</text>
</comment>
<dbReference type="AlphaFoldDB" id="A0A938B0V5"/>
<evidence type="ECO:0000313" key="4">
    <source>
        <dbReference type="Proteomes" id="UP000712673"/>
    </source>
</evidence>
<reference evidence="3" key="1">
    <citation type="submission" date="2019-03" db="EMBL/GenBank/DDBJ databases">
        <title>Lake Tanganyika Metagenome-Assembled Genomes (MAGs).</title>
        <authorList>
            <person name="Tran P."/>
        </authorList>
    </citation>
    <scope>NUCLEOTIDE SEQUENCE</scope>
    <source>
        <strain evidence="3">K_DeepCast_65m_m2_066</strain>
    </source>
</reference>
<dbReference type="SUPFAM" id="SSF56300">
    <property type="entry name" value="Metallo-dependent phosphatases"/>
    <property type="match status" value="1"/>
</dbReference>
<dbReference type="Proteomes" id="UP000712673">
    <property type="component" value="Unassembled WGS sequence"/>
</dbReference>
<feature type="domain" description="PhoD-like phosphatase metallophosphatase" evidence="1">
    <location>
        <begin position="167"/>
        <end position="501"/>
    </location>
</feature>
<dbReference type="Gene3D" id="2.60.40.380">
    <property type="entry name" value="Purple acid phosphatase-like, N-terminal"/>
    <property type="match status" value="1"/>
</dbReference>